<dbReference type="AlphaFoldDB" id="A0A6C0JFI8"/>
<organism evidence="1">
    <name type="scientific">viral metagenome</name>
    <dbReference type="NCBI Taxonomy" id="1070528"/>
    <lineage>
        <taxon>unclassified sequences</taxon>
        <taxon>metagenomes</taxon>
        <taxon>organismal metagenomes</taxon>
    </lineage>
</organism>
<sequence length="345" mass="38716">MFNQGKKFNQDQKKYKSLVEKYNLNLISVNQLNIVNNLKTKNYANLNEGFTGVDMDPVEQKNLEEKNKITTLEGEFNNNMGQYITLYKTYLDELASKQGSLNTTLKNKVVQYNGQYFYINNTGTIRQFTDSSWKAKDNSCPDASKTLSPTEFSNLSPGPPMATGELCRSGGYNAKDADNGTTSWVDNLGYKHRYNDFINRHSTCPQESVTITGIQYNAIPEGSAYGSSDTCNTMSLDSPTYDKLVILNQKMISNVTTMKGEVNKMTTEDINLDKNIDKQKSILTQTYKDLLVEKKKLQQVNADIQQYRAGVEGQNLAVPSAQMHHAIWAILGGAFIATIIYNSNN</sequence>
<reference evidence="1" key="1">
    <citation type="journal article" date="2020" name="Nature">
        <title>Giant virus diversity and host interactions through global metagenomics.</title>
        <authorList>
            <person name="Schulz F."/>
            <person name="Roux S."/>
            <person name="Paez-Espino D."/>
            <person name="Jungbluth S."/>
            <person name="Walsh D.A."/>
            <person name="Denef V.J."/>
            <person name="McMahon K.D."/>
            <person name="Konstantinidis K.T."/>
            <person name="Eloe-Fadrosh E.A."/>
            <person name="Kyrpides N.C."/>
            <person name="Woyke T."/>
        </authorList>
    </citation>
    <scope>NUCLEOTIDE SEQUENCE</scope>
    <source>
        <strain evidence="1">GVMAG-M-3300025880-75</strain>
    </source>
</reference>
<protein>
    <submittedName>
        <fullName evidence="1">Uncharacterized protein</fullName>
    </submittedName>
</protein>
<dbReference type="EMBL" id="MN740357">
    <property type="protein sequence ID" value="QHU02424.1"/>
    <property type="molecule type" value="Genomic_DNA"/>
</dbReference>
<evidence type="ECO:0000313" key="1">
    <source>
        <dbReference type="EMBL" id="QHU02424.1"/>
    </source>
</evidence>
<accession>A0A6C0JFI8</accession>
<name>A0A6C0JFI8_9ZZZZ</name>
<proteinExistence type="predicted"/>